<dbReference type="EMBL" id="JACGCI010000005">
    <property type="protein sequence ID" value="KAF6763844.1"/>
    <property type="molecule type" value="Genomic_DNA"/>
</dbReference>
<organism evidence="1 2">
    <name type="scientific">Ephemerocybe angulata</name>
    <dbReference type="NCBI Taxonomy" id="980116"/>
    <lineage>
        <taxon>Eukaryota</taxon>
        <taxon>Fungi</taxon>
        <taxon>Dikarya</taxon>
        <taxon>Basidiomycota</taxon>
        <taxon>Agaricomycotina</taxon>
        <taxon>Agaricomycetes</taxon>
        <taxon>Agaricomycetidae</taxon>
        <taxon>Agaricales</taxon>
        <taxon>Agaricineae</taxon>
        <taxon>Psathyrellaceae</taxon>
        <taxon>Ephemerocybe</taxon>
    </lineage>
</organism>
<keyword evidence="2" id="KW-1185">Reference proteome</keyword>
<proteinExistence type="predicted"/>
<reference evidence="1 2" key="1">
    <citation type="submission" date="2020-07" db="EMBL/GenBank/DDBJ databases">
        <title>Comparative genomics of pyrophilous fungi reveals a link between fire events and developmental genes.</title>
        <authorList>
            <consortium name="DOE Joint Genome Institute"/>
            <person name="Steindorff A.S."/>
            <person name="Carver A."/>
            <person name="Calhoun S."/>
            <person name="Stillman K."/>
            <person name="Liu H."/>
            <person name="Lipzen A."/>
            <person name="Pangilinan J."/>
            <person name="Labutti K."/>
            <person name="Bruns T.D."/>
            <person name="Grigoriev I.V."/>
        </authorList>
    </citation>
    <scope>NUCLEOTIDE SEQUENCE [LARGE SCALE GENOMIC DNA]</scope>
    <source>
        <strain evidence="1 2">CBS 144469</strain>
    </source>
</reference>
<dbReference type="SUPFAM" id="SSF110857">
    <property type="entry name" value="Gamma-glutamyl cyclotransferase-like"/>
    <property type="match status" value="1"/>
</dbReference>
<sequence>MTGSDEETLPREQAGWDRIVEGLEMDYQPTRLCQHHPVRVGDIVYGLKFELSDLDEEFLDLSEGVPISYAKETLPIEFTSVTILEGSDPIAGTVALRDATQHGPRPIRATVVPSRSVDPIDVAYPMTVSIPISKLSFP</sequence>
<dbReference type="InterPro" id="IPR036568">
    <property type="entry name" value="GGCT-like_sf"/>
</dbReference>
<name>A0A8H6IG60_9AGAR</name>
<gene>
    <name evidence="1" type="ORF">DFP72DRAFT_840936</name>
</gene>
<accession>A0A8H6IG60</accession>
<dbReference type="Proteomes" id="UP000521943">
    <property type="component" value="Unassembled WGS sequence"/>
</dbReference>
<evidence type="ECO:0000313" key="1">
    <source>
        <dbReference type="EMBL" id="KAF6763844.1"/>
    </source>
</evidence>
<comment type="caution">
    <text evidence="1">The sequence shown here is derived from an EMBL/GenBank/DDBJ whole genome shotgun (WGS) entry which is preliminary data.</text>
</comment>
<dbReference type="AlphaFoldDB" id="A0A8H6IG60"/>
<protein>
    <submittedName>
        <fullName evidence="1">Uncharacterized protein</fullName>
    </submittedName>
</protein>
<evidence type="ECO:0000313" key="2">
    <source>
        <dbReference type="Proteomes" id="UP000521943"/>
    </source>
</evidence>